<name>A0A4Q5GLI0_9BACE</name>
<protein>
    <submittedName>
        <fullName evidence="2">Uncharacterized protein</fullName>
    </submittedName>
</protein>
<evidence type="ECO:0000313" key="3">
    <source>
        <dbReference type="Proteomes" id="UP000291917"/>
    </source>
</evidence>
<dbReference type="EMBL" id="VVZX01000035">
    <property type="protein sequence ID" value="KAA5269319.1"/>
    <property type="molecule type" value="Genomic_DNA"/>
</dbReference>
<evidence type="ECO:0000313" key="1">
    <source>
        <dbReference type="EMBL" id="KAA5269319.1"/>
    </source>
</evidence>
<dbReference type="Proteomes" id="UP000291917">
    <property type="component" value="Unassembled WGS sequence"/>
</dbReference>
<gene>
    <name evidence="2" type="ORF">EAJ03_17335</name>
    <name evidence="1" type="ORF">F2Z23_17745</name>
</gene>
<keyword evidence="4" id="KW-1185">Reference proteome</keyword>
<reference evidence="1 4" key="1">
    <citation type="journal article" date="2019" name="Nat. Med.">
        <title>A library of human gut bacterial isolates paired with longitudinal multiomics data enables mechanistic microbiome research.</title>
        <authorList>
            <person name="Poyet M."/>
            <person name="Groussin M."/>
            <person name="Gibbons S.M."/>
            <person name="Avila-Pacheco J."/>
            <person name="Jiang X."/>
            <person name="Kearney S.M."/>
            <person name="Perrotta A.R."/>
            <person name="Berdy B."/>
            <person name="Zhao S."/>
            <person name="Lieberman T.D."/>
            <person name="Swanson P.K."/>
            <person name="Smith M."/>
            <person name="Roesemann S."/>
            <person name="Alexander J.E."/>
            <person name="Rich S.A."/>
            <person name="Livny J."/>
            <person name="Vlamakis H."/>
            <person name="Clish C."/>
            <person name="Bullock K."/>
            <person name="Deik A."/>
            <person name="Scott J."/>
            <person name="Pierce K.A."/>
            <person name="Xavier R.J."/>
            <person name="Alm E.J."/>
        </authorList>
    </citation>
    <scope>NUCLEOTIDE SEQUENCE [LARGE SCALE GENOMIC DNA]</scope>
    <source>
        <strain evidence="1 4">BIOML-A1</strain>
    </source>
</reference>
<dbReference type="EMBL" id="RCXL01000037">
    <property type="protein sequence ID" value="RYT69241.1"/>
    <property type="molecule type" value="Genomic_DNA"/>
</dbReference>
<dbReference type="Proteomes" id="UP000335496">
    <property type="component" value="Unassembled WGS sequence"/>
</dbReference>
<proteinExistence type="predicted"/>
<dbReference type="AlphaFoldDB" id="A0A4Q5GLI0"/>
<evidence type="ECO:0000313" key="4">
    <source>
        <dbReference type="Proteomes" id="UP000335496"/>
    </source>
</evidence>
<sequence>MKDQFKLLRDCIHNDIPAIVFQGDDKCLPEILKAAINIYEQNGCSLEFLYDLKLLLSEVITYQMESPETVKLPKLSPIEAELIKEEMEKRNK</sequence>
<organism evidence="2 3">
    <name type="scientific">Bacteroides eggerthii</name>
    <dbReference type="NCBI Taxonomy" id="28111"/>
    <lineage>
        <taxon>Bacteria</taxon>
        <taxon>Pseudomonadati</taxon>
        <taxon>Bacteroidota</taxon>
        <taxon>Bacteroidia</taxon>
        <taxon>Bacteroidales</taxon>
        <taxon>Bacteroidaceae</taxon>
        <taxon>Bacteroides</taxon>
    </lineage>
</organism>
<evidence type="ECO:0000313" key="2">
    <source>
        <dbReference type="EMBL" id="RYT69241.1"/>
    </source>
</evidence>
<reference evidence="2 3" key="2">
    <citation type="journal article" date="2019" name="Science, e1252229">
        <title>Invertible promoters mediate bacterial phase variation, antibiotic resistance, and host adaptation in the gut.</title>
        <authorList>
            <person name="Jiang X."/>
            <person name="Hall A.B."/>
            <person name="Arthur T.D."/>
            <person name="Plichta D.R."/>
            <person name="Covington C.T."/>
            <person name="Poyet M."/>
            <person name="Crothers J."/>
            <person name="Moses P.L."/>
            <person name="Tolonen A.C."/>
            <person name="Vlamakis H."/>
            <person name="Alm E.J."/>
            <person name="Xavier R.J."/>
        </authorList>
    </citation>
    <scope>NUCLEOTIDE SEQUENCE [LARGE SCALE GENOMIC DNA]</scope>
    <source>
        <strain evidence="2">Bj_0095</strain>
        <strain evidence="3">bj_0095</strain>
    </source>
</reference>
<accession>A0A4Q5GLI0</accession>
<dbReference type="RefSeq" id="WP_130089159.1">
    <property type="nucleotide sequence ID" value="NZ_RCXL01000037.1"/>
</dbReference>
<comment type="caution">
    <text evidence="2">The sequence shown here is derived from an EMBL/GenBank/DDBJ whole genome shotgun (WGS) entry which is preliminary data.</text>
</comment>